<dbReference type="AlphaFoldDB" id="A0A645B1A8"/>
<protein>
    <submittedName>
        <fullName evidence="1">Uncharacterized protein</fullName>
    </submittedName>
</protein>
<sequence length="163" mass="18973">MGQPVRSFAHIINNSALDPLESKVDAQLTGYYGDDRILYEELNPYWRSAALNNFDSSQIQTMRLDNTLILEVHRLFKQNKMKQDVEQKICRLIDNASNEMIVVINKISAFYENLEQDATDQNLKNLTPEMKTISRNLENRVERLFGFDSNNLLPKHANNKLKR</sequence>
<evidence type="ECO:0000313" key="1">
    <source>
        <dbReference type="EMBL" id="MPM59189.1"/>
    </source>
</evidence>
<organism evidence="1">
    <name type="scientific">bioreactor metagenome</name>
    <dbReference type="NCBI Taxonomy" id="1076179"/>
    <lineage>
        <taxon>unclassified sequences</taxon>
        <taxon>metagenomes</taxon>
        <taxon>ecological metagenomes</taxon>
    </lineage>
</organism>
<proteinExistence type="predicted"/>
<dbReference type="EMBL" id="VSSQ01017164">
    <property type="protein sequence ID" value="MPM59189.1"/>
    <property type="molecule type" value="Genomic_DNA"/>
</dbReference>
<reference evidence="1" key="1">
    <citation type="submission" date="2019-08" db="EMBL/GenBank/DDBJ databases">
        <authorList>
            <person name="Kucharzyk K."/>
            <person name="Murdoch R.W."/>
            <person name="Higgins S."/>
            <person name="Loffler F."/>
        </authorList>
    </citation>
    <scope>NUCLEOTIDE SEQUENCE</scope>
</reference>
<name>A0A645B1A8_9ZZZZ</name>
<gene>
    <name evidence="1" type="ORF">SDC9_106029</name>
</gene>
<accession>A0A645B1A8</accession>
<comment type="caution">
    <text evidence="1">The sequence shown here is derived from an EMBL/GenBank/DDBJ whole genome shotgun (WGS) entry which is preliminary data.</text>
</comment>